<dbReference type="RefSeq" id="WP_142898865.1">
    <property type="nucleotide sequence ID" value="NZ_ML660060.1"/>
</dbReference>
<keyword evidence="2" id="KW-1185">Reference proteome</keyword>
<gene>
    <name evidence="1" type="ORF">FKG95_23505</name>
</gene>
<proteinExistence type="predicted"/>
<dbReference type="EMBL" id="VHSH01000009">
    <property type="protein sequence ID" value="TQV75878.1"/>
    <property type="molecule type" value="Genomic_DNA"/>
</dbReference>
<dbReference type="Gene3D" id="1.10.10.10">
    <property type="entry name" value="Winged helix-like DNA-binding domain superfamily/Winged helix DNA-binding domain"/>
    <property type="match status" value="1"/>
</dbReference>
<dbReference type="AlphaFoldDB" id="A0A545TF85"/>
<evidence type="ECO:0000313" key="2">
    <source>
        <dbReference type="Proteomes" id="UP000315252"/>
    </source>
</evidence>
<dbReference type="OrthoDB" id="7631458at2"/>
<comment type="caution">
    <text evidence="1">The sequence shown here is derived from an EMBL/GenBank/DDBJ whole genome shotgun (WGS) entry which is preliminary data.</text>
</comment>
<reference evidence="1 2" key="1">
    <citation type="submission" date="2019-06" db="EMBL/GenBank/DDBJ databases">
        <title>Whole genome sequence for Rhodospirillaceae sp. R148.</title>
        <authorList>
            <person name="Wang G."/>
        </authorList>
    </citation>
    <scope>NUCLEOTIDE SEQUENCE [LARGE SCALE GENOMIC DNA]</scope>
    <source>
        <strain evidence="1 2">R148</strain>
    </source>
</reference>
<dbReference type="Proteomes" id="UP000315252">
    <property type="component" value="Unassembled WGS sequence"/>
</dbReference>
<dbReference type="SUPFAM" id="SSF46785">
    <property type="entry name" value="Winged helix' DNA-binding domain"/>
    <property type="match status" value="1"/>
</dbReference>
<name>A0A545TF85_9PROT</name>
<sequence length="89" mass="9728">MTERPEPGEIAEAVLRLCAARGPEKSICPSEVARALIKDLDEWRELMPSVRAVAADLHRCGKISILQGGCEVDPQSAKGPIRLAIPRKR</sequence>
<dbReference type="InterPro" id="IPR036388">
    <property type="entry name" value="WH-like_DNA-bd_sf"/>
</dbReference>
<protein>
    <submittedName>
        <fullName evidence="1">DUF3253 domain-containing protein</fullName>
    </submittedName>
</protein>
<organism evidence="1 2">
    <name type="scientific">Denitrobaculum tricleocarpae</name>
    <dbReference type="NCBI Taxonomy" id="2591009"/>
    <lineage>
        <taxon>Bacteria</taxon>
        <taxon>Pseudomonadati</taxon>
        <taxon>Pseudomonadota</taxon>
        <taxon>Alphaproteobacteria</taxon>
        <taxon>Rhodospirillales</taxon>
        <taxon>Rhodospirillaceae</taxon>
        <taxon>Denitrobaculum</taxon>
    </lineage>
</organism>
<accession>A0A545TF85</accession>
<dbReference type="Pfam" id="PF11625">
    <property type="entry name" value="DUF3253"/>
    <property type="match status" value="1"/>
</dbReference>
<dbReference type="InterPro" id="IPR021660">
    <property type="entry name" value="DUF3253"/>
</dbReference>
<dbReference type="InterPro" id="IPR036390">
    <property type="entry name" value="WH_DNA-bd_sf"/>
</dbReference>
<evidence type="ECO:0000313" key="1">
    <source>
        <dbReference type="EMBL" id="TQV75878.1"/>
    </source>
</evidence>